<dbReference type="Pfam" id="PF00480">
    <property type="entry name" value="ROK"/>
    <property type="match status" value="1"/>
</dbReference>
<dbReference type="Gene3D" id="3.30.420.40">
    <property type="match status" value="2"/>
</dbReference>
<organism evidence="1 2">
    <name type="scientific">Photobacterium pectinilyticum</name>
    <dbReference type="NCBI Taxonomy" id="2906793"/>
    <lineage>
        <taxon>Bacteria</taxon>
        <taxon>Pseudomonadati</taxon>
        <taxon>Pseudomonadota</taxon>
        <taxon>Gammaproteobacteria</taxon>
        <taxon>Vibrionales</taxon>
        <taxon>Vibrionaceae</taxon>
        <taxon>Photobacterium</taxon>
    </lineage>
</organism>
<dbReference type="Proteomes" id="UP001524460">
    <property type="component" value="Unassembled WGS sequence"/>
</dbReference>
<protein>
    <submittedName>
        <fullName evidence="1">ROK family protein</fullName>
    </submittedName>
</protein>
<accession>A0ABT1N827</accession>
<name>A0ABT1N827_9GAMM</name>
<dbReference type="InterPro" id="IPR043129">
    <property type="entry name" value="ATPase_NBD"/>
</dbReference>
<gene>
    <name evidence="1" type="ORF">NHN17_22870</name>
</gene>
<evidence type="ECO:0000313" key="1">
    <source>
        <dbReference type="EMBL" id="MCQ1060891.1"/>
    </source>
</evidence>
<keyword evidence="2" id="KW-1185">Reference proteome</keyword>
<dbReference type="InterPro" id="IPR000600">
    <property type="entry name" value="ROK"/>
</dbReference>
<dbReference type="EMBL" id="JANEYT010000095">
    <property type="protein sequence ID" value="MCQ1060891.1"/>
    <property type="molecule type" value="Genomic_DNA"/>
</dbReference>
<dbReference type="PANTHER" id="PTHR18964:SF169">
    <property type="entry name" value="N-ACETYLMANNOSAMINE KINASE"/>
    <property type="match status" value="1"/>
</dbReference>
<evidence type="ECO:0000313" key="2">
    <source>
        <dbReference type="Proteomes" id="UP001524460"/>
    </source>
</evidence>
<dbReference type="CDD" id="cd23763">
    <property type="entry name" value="ASKHA_ATPase_ROK"/>
    <property type="match status" value="1"/>
</dbReference>
<dbReference type="PANTHER" id="PTHR18964">
    <property type="entry name" value="ROK (REPRESSOR, ORF, KINASE) FAMILY"/>
    <property type="match status" value="1"/>
</dbReference>
<proteinExistence type="predicted"/>
<dbReference type="RefSeq" id="WP_255044987.1">
    <property type="nucleotide sequence ID" value="NZ_JANEYT010000095.1"/>
</dbReference>
<comment type="caution">
    <text evidence="1">The sequence shown here is derived from an EMBL/GenBank/DDBJ whole genome shotgun (WGS) entry which is preliminary data.</text>
</comment>
<dbReference type="SUPFAM" id="SSF53067">
    <property type="entry name" value="Actin-like ATPase domain"/>
    <property type="match status" value="1"/>
</dbReference>
<reference evidence="1 2" key="1">
    <citation type="submission" date="2022-07" db="EMBL/GenBank/DDBJ databases">
        <title>Photobacterium pectinilyticum sp. nov., a marine bacterium isolated from surface seawater of Qingdao offshore.</title>
        <authorList>
            <person name="Wang X."/>
        </authorList>
    </citation>
    <scope>NUCLEOTIDE SEQUENCE [LARGE SCALE GENOMIC DNA]</scope>
    <source>
        <strain evidence="1 2">ZSDE20</strain>
    </source>
</reference>
<sequence>MHKLRPDTLQLSENEKRIIDIVWPADVITRSEVTSSVPFTQQSTHRIVESLLDKEVLCLGEPLARGRGKPSSVIALNTTRFYTIGLSFKDSGIYMRLANLRGESLIDAVLAVDNKFRDGVFKQLVEAVFSELQDLNISPEQLLGVGVSIPSYRVNFCGDAEVFQAFGQWPQLDYAAQLQRVFELPVWVENNANCSAIAELMLGQGNQYPSFLYLSFGHGYGSGLVWKKELMSGGFRNAGQIGRTFTHQERSFRPAMSNLMRYFSAQKVDMSAGLEAAVENNMPSVLNWYQDVEPMLIRSLRSFIGVFDPSAIVIGGSAPKAVKQLFEVTINKVLGEQILIGYIPPTIYYSDIAEWAEVKGASLLPIKKRLMSSFVS</sequence>